<reference evidence="2 3" key="1">
    <citation type="submission" date="2024-04" db="EMBL/GenBank/DDBJ databases">
        <title>Genome assembly C_amara_ONT_v2.</title>
        <authorList>
            <person name="Yant L."/>
            <person name="Moore C."/>
            <person name="Slenker M."/>
        </authorList>
    </citation>
    <scope>NUCLEOTIDE SEQUENCE [LARGE SCALE GENOMIC DNA]</scope>
    <source>
        <tissue evidence="2">Leaf</tissue>
    </source>
</reference>
<evidence type="ECO:0000313" key="3">
    <source>
        <dbReference type="Proteomes" id="UP001558713"/>
    </source>
</evidence>
<feature type="region of interest" description="Disordered" evidence="1">
    <location>
        <begin position="1"/>
        <end position="74"/>
    </location>
</feature>
<evidence type="ECO:0000256" key="1">
    <source>
        <dbReference type="SAM" id="MobiDB-lite"/>
    </source>
</evidence>
<protein>
    <submittedName>
        <fullName evidence="2">Uncharacterized protein</fullName>
    </submittedName>
</protein>
<dbReference type="PANTHER" id="PTHR35459:SF2">
    <property type="entry name" value="T1N6.14 PROTEIN"/>
    <property type="match status" value="1"/>
</dbReference>
<accession>A0ABD1BDX8</accession>
<keyword evidence="3" id="KW-1185">Reference proteome</keyword>
<gene>
    <name evidence="2" type="ORF">V5N11_021446</name>
</gene>
<organism evidence="2 3">
    <name type="scientific">Cardamine amara subsp. amara</name>
    <dbReference type="NCBI Taxonomy" id="228776"/>
    <lineage>
        <taxon>Eukaryota</taxon>
        <taxon>Viridiplantae</taxon>
        <taxon>Streptophyta</taxon>
        <taxon>Embryophyta</taxon>
        <taxon>Tracheophyta</taxon>
        <taxon>Spermatophyta</taxon>
        <taxon>Magnoliopsida</taxon>
        <taxon>eudicotyledons</taxon>
        <taxon>Gunneridae</taxon>
        <taxon>Pentapetalae</taxon>
        <taxon>rosids</taxon>
        <taxon>malvids</taxon>
        <taxon>Brassicales</taxon>
        <taxon>Brassicaceae</taxon>
        <taxon>Cardamineae</taxon>
        <taxon>Cardamine</taxon>
    </lineage>
</organism>
<dbReference type="Proteomes" id="UP001558713">
    <property type="component" value="Unassembled WGS sequence"/>
</dbReference>
<dbReference type="PANTHER" id="PTHR35459">
    <property type="entry name" value="T1N6.14 PROTEIN"/>
    <property type="match status" value="1"/>
</dbReference>
<dbReference type="EMBL" id="JBANAX010000253">
    <property type="protein sequence ID" value="KAL1217107.1"/>
    <property type="molecule type" value="Genomic_DNA"/>
</dbReference>
<name>A0ABD1BDX8_CARAN</name>
<comment type="caution">
    <text evidence="2">The sequence shown here is derived from an EMBL/GenBank/DDBJ whole genome shotgun (WGS) entry which is preliminary data.</text>
</comment>
<dbReference type="AlphaFoldDB" id="A0ABD1BDX8"/>
<proteinExistence type="predicted"/>
<evidence type="ECO:0000313" key="2">
    <source>
        <dbReference type="EMBL" id="KAL1217107.1"/>
    </source>
</evidence>
<feature type="compositionally biased region" description="Polar residues" evidence="1">
    <location>
        <begin position="1"/>
        <end position="12"/>
    </location>
</feature>
<sequence>MEKSTSTPTQITEPPPPCATSSLPAQGDLPLPTTADQRSAELPSLAVDLDSSPAPQVPAPPSTVTTDPSSRGRKRTLEGNLQIENSNYYKMRLLLKDLRPHVLEVLRTPDFRNCKAAIEIQEKMKLMLQLYQEMIGESPKREKTAKTESLSNGKAIYQTPQTTELKSSETSYVQTEKHNSNGDGVKVGDTVVGGSAFGWNFVTYEGTEPVYAGMSKEDYRSSHPIIQAEAEVELLNTL</sequence>